<evidence type="ECO:0000259" key="2">
    <source>
        <dbReference type="Pfam" id="PF13391"/>
    </source>
</evidence>
<evidence type="ECO:0000313" key="4">
    <source>
        <dbReference type="Proteomes" id="UP000308197"/>
    </source>
</evidence>
<feature type="non-terminal residue" evidence="3">
    <location>
        <position position="1"/>
    </location>
</feature>
<feature type="compositionally biased region" description="Basic residues" evidence="1">
    <location>
        <begin position="1"/>
        <end position="13"/>
    </location>
</feature>
<gene>
    <name evidence="3" type="ORF">K466DRAFT_500813</name>
</gene>
<keyword evidence="4" id="KW-1185">Reference proteome</keyword>
<protein>
    <recommendedName>
        <fullName evidence="2">HNH nuclease domain-containing protein</fullName>
    </recommendedName>
</protein>
<reference evidence="3 4" key="1">
    <citation type="journal article" date="2019" name="Nat. Ecol. Evol.">
        <title>Megaphylogeny resolves global patterns of mushroom evolution.</title>
        <authorList>
            <person name="Varga T."/>
            <person name="Krizsan K."/>
            <person name="Foldi C."/>
            <person name="Dima B."/>
            <person name="Sanchez-Garcia M."/>
            <person name="Sanchez-Ramirez S."/>
            <person name="Szollosi G.J."/>
            <person name="Szarkandi J.G."/>
            <person name="Papp V."/>
            <person name="Albert L."/>
            <person name="Andreopoulos W."/>
            <person name="Angelini C."/>
            <person name="Antonin V."/>
            <person name="Barry K.W."/>
            <person name="Bougher N.L."/>
            <person name="Buchanan P."/>
            <person name="Buyck B."/>
            <person name="Bense V."/>
            <person name="Catcheside P."/>
            <person name="Chovatia M."/>
            <person name="Cooper J."/>
            <person name="Damon W."/>
            <person name="Desjardin D."/>
            <person name="Finy P."/>
            <person name="Geml J."/>
            <person name="Haridas S."/>
            <person name="Hughes K."/>
            <person name="Justo A."/>
            <person name="Karasinski D."/>
            <person name="Kautmanova I."/>
            <person name="Kiss B."/>
            <person name="Kocsube S."/>
            <person name="Kotiranta H."/>
            <person name="LaButti K.M."/>
            <person name="Lechner B.E."/>
            <person name="Liimatainen K."/>
            <person name="Lipzen A."/>
            <person name="Lukacs Z."/>
            <person name="Mihaltcheva S."/>
            <person name="Morgado L.N."/>
            <person name="Niskanen T."/>
            <person name="Noordeloos M.E."/>
            <person name="Ohm R.A."/>
            <person name="Ortiz-Santana B."/>
            <person name="Ovrebo C."/>
            <person name="Racz N."/>
            <person name="Riley R."/>
            <person name="Savchenko A."/>
            <person name="Shiryaev A."/>
            <person name="Soop K."/>
            <person name="Spirin V."/>
            <person name="Szebenyi C."/>
            <person name="Tomsovsky M."/>
            <person name="Tulloss R.E."/>
            <person name="Uehling J."/>
            <person name="Grigoriev I.V."/>
            <person name="Vagvolgyi C."/>
            <person name="Papp T."/>
            <person name="Martin F.M."/>
            <person name="Miettinen O."/>
            <person name="Hibbett D.S."/>
            <person name="Nagy L.G."/>
        </authorList>
    </citation>
    <scope>NUCLEOTIDE SEQUENCE [LARGE SCALE GENOMIC DNA]</scope>
    <source>
        <strain evidence="3 4">HHB13444</strain>
    </source>
</reference>
<dbReference type="InParanoid" id="A0A5C3P014"/>
<accession>A0A5C3P014</accession>
<evidence type="ECO:0000256" key="1">
    <source>
        <dbReference type="SAM" id="MobiDB-lite"/>
    </source>
</evidence>
<dbReference type="InterPro" id="IPR003615">
    <property type="entry name" value="HNH_nuc"/>
</dbReference>
<dbReference type="Pfam" id="PF13391">
    <property type="entry name" value="HNH_2"/>
    <property type="match status" value="1"/>
</dbReference>
<dbReference type="Proteomes" id="UP000308197">
    <property type="component" value="Unassembled WGS sequence"/>
</dbReference>
<sequence>RSAVRKRDKHCKVTKQGPAERARGTDYTTLEVAHIFPLGYAGHPQVIEWLTQDPEAQDVVPLVEDRKEADKPWNAILLRCDIHRFFDTFQWGVWKVRLMTSSSAFGGTAAR</sequence>
<organism evidence="3 4">
    <name type="scientific">Polyporus arcularius HHB13444</name>
    <dbReference type="NCBI Taxonomy" id="1314778"/>
    <lineage>
        <taxon>Eukaryota</taxon>
        <taxon>Fungi</taxon>
        <taxon>Dikarya</taxon>
        <taxon>Basidiomycota</taxon>
        <taxon>Agaricomycotina</taxon>
        <taxon>Agaricomycetes</taxon>
        <taxon>Polyporales</taxon>
        <taxon>Polyporaceae</taxon>
        <taxon>Polyporus</taxon>
    </lineage>
</organism>
<dbReference type="AlphaFoldDB" id="A0A5C3P014"/>
<dbReference type="EMBL" id="ML211516">
    <property type="protein sequence ID" value="TFK82147.1"/>
    <property type="molecule type" value="Genomic_DNA"/>
</dbReference>
<evidence type="ECO:0000313" key="3">
    <source>
        <dbReference type="EMBL" id="TFK82147.1"/>
    </source>
</evidence>
<feature type="region of interest" description="Disordered" evidence="1">
    <location>
        <begin position="1"/>
        <end position="22"/>
    </location>
</feature>
<dbReference type="STRING" id="1314778.A0A5C3P014"/>
<name>A0A5C3P014_9APHY</name>
<proteinExistence type="predicted"/>
<feature type="domain" description="HNH nuclease" evidence="2">
    <location>
        <begin position="25"/>
        <end position="93"/>
    </location>
</feature>